<dbReference type="InterPro" id="IPR036515">
    <property type="entry name" value="Transposase_17_sf"/>
</dbReference>
<dbReference type="AlphaFoldDB" id="V5ZA18"/>
<proteinExistence type="predicted"/>
<name>V5ZA18_9GAMM</name>
<dbReference type="Proteomes" id="UP000018217">
    <property type="component" value="Unassembled WGS sequence"/>
</dbReference>
<comment type="caution">
    <text evidence="2">The sequence shown here is derived from an EMBL/GenBank/DDBJ whole genome shotgun (WGS) entry which is preliminary data.</text>
</comment>
<dbReference type="EMBL" id="CAHS01000015">
    <property type="protein sequence ID" value="CCG87798.1"/>
    <property type="molecule type" value="Genomic_DNA"/>
</dbReference>
<feature type="domain" description="Transposase IS200-like" evidence="1">
    <location>
        <begin position="2"/>
        <end position="46"/>
    </location>
</feature>
<dbReference type="SUPFAM" id="SSF143422">
    <property type="entry name" value="Transposase IS200-like"/>
    <property type="match status" value="1"/>
</dbReference>
<evidence type="ECO:0000259" key="1">
    <source>
        <dbReference type="Pfam" id="PF01797"/>
    </source>
</evidence>
<dbReference type="GO" id="GO:0004803">
    <property type="term" value="F:transposase activity"/>
    <property type="evidence" value="ECO:0007669"/>
    <property type="project" value="InterPro"/>
</dbReference>
<dbReference type="STRING" id="1161919.EPIR_2435"/>
<dbReference type="Gene3D" id="3.30.70.1290">
    <property type="entry name" value="Transposase IS200-like"/>
    <property type="match status" value="1"/>
</dbReference>
<dbReference type="Pfam" id="PF01797">
    <property type="entry name" value="Y1_Tnp"/>
    <property type="match status" value="1"/>
</dbReference>
<reference evidence="2 3" key="1">
    <citation type="journal article" date="2013" name="Syst. Appl. Microbiol.">
        <title>Phylogenetic position and virulence apparatus of the pear flower necrosis pathogen Erwinia piriflorinigrans CFBP 5888T as assessed by comparative genomics.</title>
        <authorList>
            <person name="Smits T.H."/>
            <person name="Rezzonico F."/>
            <person name="Lopez M.M."/>
            <person name="Blom J."/>
            <person name="Goesmann A."/>
            <person name="Frey J.E."/>
            <person name="Duffy B."/>
        </authorList>
    </citation>
    <scope>NUCLEOTIDE SEQUENCE [LARGE SCALE GENOMIC DNA]</scope>
    <source>
        <strain evidence="3">CFBP5888</strain>
    </source>
</reference>
<dbReference type="GO" id="GO:0006313">
    <property type="term" value="P:DNA transposition"/>
    <property type="evidence" value="ECO:0007669"/>
    <property type="project" value="InterPro"/>
</dbReference>
<keyword evidence="3" id="KW-1185">Reference proteome</keyword>
<gene>
    <name evidence="2" type="primary">tnpA</name>
    <name evidence="2" type="ORF">EPIR_2435</name>
</gene>
<sequence>MFYGEKHRAIGGILRKLGEWKNVKILGAECCADHIHMLLEIRPKTGAYETSGYAGGYFLLVLTRPESPPLAFC</sequence>
<protein>
    <submittedName>
        <fullName evidence="2">Transposase for insertion sequence element IS200</fullName>
    </submittedName>
</protein>
<evidence type="ECO:0000313" key="3">
    <source>
        <dbReference type="Proteomes" id="UP000018217"/>
    </source>
</evidence>
<dbReference type="GO" id="GO:0003677">
    <property type="term" value="F:DNA binding"/>
    <property type="evidence" value="ECO:0007669"/>
    <property type="project" value="InterPro"/>
</dbReference>
<organism evidence="2 3">
    <name type="scientific">Erwinia piriflorinigrans CFBP 5888</name>
    <dbReference type="NCBI Taxonomy" id="1161919"/>
    <lineage>
        <taxon>Bacteria</taxon>
        <taxon>Pseudomonadati</taxon>
        <taxon>Pseudomonadota</taxon>
        <taxon>Gammaproteobacteria</taxon>
        <taxon>Enterobacterales</taxon>
        <taxon>Erwiniaceae</taxon>
        <taxon>Erwinia</taxon>
    </lineage>
</organism>
<dbReference type="InterPro" id="IPR002686">
    <property type="entry name" value="Transposase_17"/>
</dbReference>
<evidence type="ECO:0000313" key="2">
    <source>
        <dbReference type="EMBL" id="CCG87798.1"/>
    </source>
</evidence>
<accession>V5ZA18</accession>